<accession>A0A2U1SR72</accession>
<dbReference type="InterPro" id="IPR017831">
    <property type="entry name" value="Hopanoid-assoc_phosphoryl_HpnG"/>
</dbReference>
<dbReference type="SUPFAM" id="SSF53167">
    <property type="entry name" value="Purine and uridine phosphorylases"/>
    <property type="match status" value="1"/>
</dbReference>
<proteinExistence type="predicted"/>
<dbReference type="InterPro" id="IPR035994">
    <property type="entry name" value="Nucleoside_phosphorylase_sf"/>
</dbReference>
<evidence type="ECO:0000313" key="2">
    <source>
        <dbReference type="EMBL" id="PWB94108.1"/>
    </source>
</evidence>
<dbReference type="Pfam" id="PF01048">
    <property type="entry name" value="PNP_UDP_1"/>
    <property type="match status" value="1"/>
</dbReference>
<feature type="domain" description="Nucleoside phosphorylase" evidence="1">
    <location>
        <begin position="36"/>
        <end position="163"/>
    </location>
</feature>
<evidence type="ECO:0000259" key="1">
    <source>
        <dbReference type="Pfam" id="PF01048"/>
    </source>
</evidence>
<dbReference type="GO" id="GO:0008930">
    <property type="term" value="F:methylthioadenosine nucleosidase activity"/>
    <property type="evidence" value="ECO:0007669"/>
    <property type="project" value="TreeGrafter"/>
</dbReference>
<dbReference type="GO" id="GO:0008782">
    <property type="term" value="F:adenosylhomocysteine nucleosidase activity"/>
    <property type="evidence" value="ECO:0007669"/>
    <property type="project" value="TreeGrafter"/>
</dbReference>
<dbReference type="GO" id="GO:0005829">
    <property type="term" value="C:cytosol"/>
    <property type="evidence" value="ECO:0007669"/>
    <property type="project" value="TreeGrafter"/>
</dbReference>
<dbReference type="InterPro" id="IPR000845">
    <property type="entry name" value="Nucleoside_phosphorylase_d"/>
</dbReference>
<dbReference type="OrthoDB" id="7357315at2"/>
<sequence length="230" mass="23658">MEPPRFLIITGLLSERACAEGEGLVPICSGADTEGLRAALERTQGFALAGVVSFGIAGGLDPALRPGDVVIGSSVVAEDKRYETSAELSSILSEGLGASGGKIVAGVIAGVEAPVLDPQGKAALRKKTGAAVVDMETHIAADFAERRRLPLAVVRVVNDPAARALPPLATSAVTPDGGVDFRAVFRDLAREPRQIGDLILAGLDFRKSSATLGRCGRLLGPLLSLGLSEL</sequence>
<dbReference type="PANTHER" id="PTHR46832:SF1">
    <property type="entry name" value="5'-METHYLTHIOADENOSINE_S-ADENOSYLHOMOCYSTEINE NUCLEOSIDASE"/>
    <property type="match status" value="1"/>
</dbReference>
<dbReference type="PANTHER" id="PTHR46832">
    <property type="entry name" value="5'-METHYLTHIOADENOSINE/S-ADENOSYLHOMOCYSTEINE NUCLEOSIDASE"/>
    <property type="match status" value="1"/>
</dbReference>
<comment type="caution">
    <text evidence="2">The sequence shown here is derived from an EMBL/GenBank/DDBJ whole genome shotgun (WGS) entry which is preliminary data.</text>
</comment>
<protein>
    <submittedName>
        <fullName evidence="2">Phosphorylase</fullName>
    </submittedName>
</protein>
<evidence type="ECO:0000313" key="3">
    <source>
        <dbReference type="Proteomes" id="UP000245137"/>
    </source>
</evidence>
<dbReference type="EMBL" id="PUIV01000011">
    <property type="protein sequence ID" value="PWB94108.1"/>
    <property type="molecule type" value="Genomic_DNA"/>
</dbReference>
<dbReference type="GO" id="GO:0009116">
    <property type="term" value="P:nucleoside metabolic process"/>
    <property type="evidence" value="ECO:0007669"/>
    <property type="project" value="InterPro"/>
</dbReference>
<dbReference type="Proteomes" id="UP000245137">
    <property type="component" value="Unassembled WGS sequence"/>
</dbReference>
<gene>
    <name evidence="2" type="ORF">C5689_09225</name>
</gene>
<dbReference type="CDD" id="cd17768">
    <property type="entry name" value="adenosylhopane_nucleosidase_HpnG-like"/>
    <property type="match status" value="1"/>
</dbReference>
<dbReference type="NCBIfam" id="NF005476">
    <property type="entry name" value="PRK07077.1"/>
    <property type="match status" value="1"/>
</dbReference>
<name>A0A2U1SR72_METSR</name>
<dbReference type="NCBIfam" id="TIGR03468">
    <property type="entry name" value="HpnG"/>
    <property type="match status" value="1"/>
</dbReference>
<dbReference type="Gene3D" id="3.40.50.1580">
    <property type="entry name" value="Nucleoside phosphorylase domain"/>
    <property type="match status" value="1"/>
</dbReference>
<dbReference type="AlphaFoldDB" id="A0A2U1SR72"/>
<reference evidence="2 3" key="1">
    <citation type="journal article" date="2018" name="Appl. Microbiol. Biotechnol.">
        <title>Co-cultivation of the strictly anaerobic methanogen Methanosarcina barkeri with aerobic methanotrophs in an oxygen-limited membrane bioreactor.</title>
        <authorList>
            <person name="In 't Zandt M.H."/>
            <person name="van den Bosch T.J.M."/>
            <person name="Rijkers R."/>
            <person name="van Kessel M.A.H.J."/>
            <person name="Jetten M.S.M."/>
            <person name="Welte C.U."/>
        </authorList>
    </citation>
    <scope>NUCLEOTIDE SEQUENCE [LARGE SCALE GENOMIC DNA]</scope>
    <source>
        <strain evidence="2 3">DSM 17706</strain>
    </source>
</reference>
<organism evidence="2 3">
    <name type="scientific">Methylosinus sporium</name>
    <dbReference type="NCBI Taxonomy" id="428"/>
    <lineage>
        <taxon>Bacteria</taxon>
        <taxon>Pseudomonadati</taxon>
        <taxon>Pseudomonadota</taxon>
        <taxon>Alphaproteobacteria</taxon>
        <taxon>Hyphomicrobiales</taxon>
        <taxon>Methylocystaceae</taxon>
        <taxon>Methylosinus</taxon>
    </lineage>
</organism>
<dbReference type="GO" id="GO:0019284">
    <property type="term" value="P:L-methionine salvage from S-adenosylmethionine"/>
    <property type="evidence" value="ECO:0007669"/>
    <property type="project" value="TreeGrafter"/>
</dbReference>
<keyword evidence="3" id="KW-1185">Reference proteome</keyword>